<accession>A0A803KNH6</accession>
<proteinExistence type="predicted"/>
<dbReference type="EnsemblPlants" id="AUR62000582-RA">
    <property type="protein sequence ID" value="AUR62000582-RA:cds"/>
    <property type="gene ID" value="AUR62000582"/>
</dbReference>
<dbReference type="Proteomes" id="UP000596660">
    <property type="component" value="Unplaced"/>
</dbReference>
<evidence type="ECO:0000313" key="2">
    <source>
        <dbReference type="Proteomes" id="UP000596660"/>
    </source>
</evidence>
<dbReference type="AlphaFoldDB" id="A0A803KNH6"/>
<dbReference type="OMA" id="MCGSKAM"/>
<protein>
    <submittedName>
        <fullName evidence="1">Uncharacterized protein</fullName>
    </submittedName>
</protein>
<dbReference type="GO" id="GO:0048364">
    <property type="term" value="P:root development"/>
    <property type="evidence" value="ECO:0007669"/>
    <property type="project" value="InterPro"/>
</dbReference>
<organism evidence="1 2">
    <name type="scientific">Chenopodium quinoa</name>
    <name type="common">Quinoa</name>
    <dbReference type="NCBI Taxonomy" id="63459"/>
    <lineage>
        <taxon>Eukaryota</taxon>
        <taxon>Viridiplantae</taxon>
        <taxon>Streptophyta</taxon>
        <taxon>Embryophyta</taxon>
        <taxon>Tracheophyta</taxon>
        <taxon>Spermatophyta</taxon>
        <taxon>Magnoliopsida</taxon>
        <taxon>eudicotyledons</taxon>
        <taxon>Gunneridae</taxon>
        <taxon>Pentapetalae</taxon>
        <taxon>Caryophyllales</taxon>
        <taxon>Chenopodiaceae</taxon>
        <taxon>Chenopodioideae</taxon>
        <taxon>Atripliceae</taxon>
        <taxon>Chenopodium</taxon>
    </lineage>
</organism>
<sequence>MGATSFLRSLSRLPTGRRSTNLSMVTPLPVQSRFSEEVTEKLGALRTSEYEYASASWLVEVLDATIVTQKVAQEEVIKSANNVTLSKLDKETIEAYLGDNIELLDACNGLVEKIDVVHKYEDTLQSVVRSLAIEGRSQEMLKECSKVEAQCAALDKCSPKLCRLMGRKETTHVNQGEQDLELHEALSGSREVASMSCQLFQRALSFKSRQGLLKSRSKLSTTWSSSLNELQVALNEEAERRKKCAPWMMNELEKMVMDARFVQDQVKSQKRSIEIDDLRRSCRALEQVVEPLEERVRELYKVLISIRMVLLGILSKC</sequence>
<dbReference type="Gramene" id="AUR62000582-RA">
    <property type="protein sequence ID" value="AUR62000582-RA:cds"/>
    <property type="gene ID" value="AUR62000582"/>
</dbReference>
<reference evidence="1" key="1">
    <citation type="journal article" date="2017" name="Nature">
        <title>The genome of Chenopodium quinoa.</title>
        <authorList>
            <person name="Jarvis D.E."/>
            <person name="Ho Y.S."/>
            <person name="Lightfoot D.J."/>
            <person name="Schmoeckel S.M."/>
            <person name="Li B."/>
            <person name="Borm T.J.A."/>
            <person name="Ohyanagi H."/>
            <person name="Mineta K."/>
            <person name="Michell C.T."/>
            <person name="Saber N."/>
            <person name="Kharbatia N.M."/>
            <person name="Rupper R.R."/>
            <person name="Sharp A.R."/>
            <person name="Dally N."/>
            <person name="Boughton B.A."/>
            <person name="Woo Y.H."/>
            <person name="Gao G."/>
            <person name="Schijlen E.G.W.M."/>
            <person name="Guo X."/>
            <person name="Momin A.A."/>
            <person name="Negrao S."/>
            <person name="Al-Babili S."/>
            <person name="Gehring C."/>
            <person name="Roessner U."/>
            <person name="Jung C."/>
            <person name="Murphy K."/>
            <person name="Arold S.T."/>
            <person name="Gojobori T."/>
            <person name="van der Linden C.G."/>
            <person name="van Loo E.N."/>
            <person name="Jellen E.N."/>
            <person name="Maughan P.J."/>
            <person name="Tester M."/>
        </authorList>
    </citation>
    <scope>NUCLEOTIDE SEQUENCE [LARGE SCALE GENOMIC DNA]</scope>
    <source>
        <strain evidence="1">cv. PI 614886</strain>
    </source>
</reference>
<name>A0A803KNH6_CHEQI</name>
<evidence type="ECO:0000313" key="1">
    <source>
        <dbReference type="EnsemblPlants" id="AUR62000582-RA:cds"/>
    </source>
</evidence>
<dbReference type="SMR" id="A0A803KNH6"/>
<dbReference type="GO" id="GO:0048367">
    <property type="term" value="P:shoot system development"/>
    <property type="evidence" value="ECO:0007669"/>
    <property type="project" value="InterPro"/>
</dbReference>
<dbReference type="Pfam" id="PF03087">
    <property type="entry name" value="BPS1"/>
    <property type="match status" value="1"/>
</dbReference>
<reference evidence="1" key="2">
    <citation type="submission" date="2021-03" db="UniProtKB">
        <authorList>
            <consortium name="EnsemblPlants"/>
        </authorList>
    </citation>
    <scope>IDENTIFICATION</scope>
</reference>
<dbReference type="InterPro" id="IPR004320">
    <property type="entry name" value="BPS1_pln"/>
</dbReference>
<dbReference type="PANTHER" id="PTHR31509">
    <property type="entry name" value="BPS1-LIKE PROTEIN"/>
    <property type="match status" value="1"/>
</dbReference>
<keyword evidence="2" id="KW-1185">Reference proteome</keyword>